<protein>
    <submittedName>
        <fullName evidence="2">Uncharacterized protein</fullName>
    </submittedName>
</protein>
<feature type="transmembrane region" description="Helical" evidence="1">
    <location>
        <begin position="7"/>
        <end position="37"/>
    </location>
</feature>
<feature type="transmembrane region" description="Helical" evidence="1">
    <location>
        <begin position="86"/>
        <end position="105"/>
    </location>
</feature>
<evidence type="ECO:0000256" key="1">
    <source>
        <dbReference type="SAM" id="Phobius"/>
    </source>
</evidence>
<proteinExistence type="predicted"/>
<dbReference type="AlphaFoldDB" id="A0A5Q2F9Q0"/>
<keyword evidence="1" id="KW-0472">Membrane</keyword>
<dbReference type="RefSeq" id="WP_153570977.1">
    <property type="nucleotide sequence ID" value="NZ_CP045725.1"/>
</dbReference>
<keyword evidence="1" id="KW-0812">Transmembrane</keyword>
<accession>A0A5Q2F9Q0</accession>
<keyword evidence="1" id="KW-1133">Transmembrane helix</keyword>
<keyword evidence="3" id="KW-1185">Reference proteome</keyword>
<feature type="transmembrane region" description="Helical" evidence="1">
    <location>
        <begin position="111"/>
        <end position="134"/>
    </location>
</feature>
<dbReference type="EMBL" id="CP045725">
    <property type="protein sequence ID" value="QGF22467.1"/>
    <property type="molecule type" value="Genomic_DNA"/>
</dbReference>
<sequence>MVKRVLIGVAIGVGLAIVSQILLLGISMLAGAVGLHVYESAPTAAASDPAWVQSMNLLFLLTAIPMLIVTYVVGLLMRVAGLGDGAVLGVTWAVVVLLVFVVIGLGNGTIAILTTLGAWVFFAAVLVCPVLAGLRPRPARAARAV</sequence>
<feature type="transmembrane region" description="Helical" evidence="1">
    <location>
        <begin position="57"/>
        <end position="79"/>
    </location>
</feature>
<reference evidence="2 3" key="1">
    <citation type="submission" date="2019-10" db="EMBL/GenBank/DDBJ databases">
        <title>Genomic analysis of Raineyella sp. CBA3103.</title>
        <authorList>
            <person name="Roh S.W."/>
        </authorList>
    </citation>
    <scope>NUCLEOTIDE SEQUENCE [LARGE SCALE GENOMIC DNA]</scope>
    <source>
        <strain evidence="2 3">CBA3103</strain>
    </source>
</reference>
<dbReference type="Proteomes" id="UP000386847">
    <property type="component" value="Chromosome"/>
</dbReference>
<dbReference type="KEGG" id="rain:Rai3103_00805"/>
<evidence type="ECO:0000313" key="3">
    <source>
        <dbReference type="Proteomes" id="UP000386847"/>
    </source>
</evidence>
<gene>
    <name evidence="2" type="ORF">Rai3103_00805</name>
</gene>
<name>A0A5Q2F9Q0_9ACTN</name>
<organism evidence="2 3">
    <name type="scientific">Raineyella fluvialis</name>
    <dbReference type="NCBI Taxonomy" id="2662261"/>
    <lineage>
        <taxon>Bacteria</taxon>
        <taxon>Bacillati</taxon>
        <taxon>Actinomycetota</taxon>
        <taxon>Actinomycetes</taxon>
        <taxon>Propionibacteriales</taxon>
        <taxon>Propionibacteriaceae</taxon>
        <taxon>Raineyella</taxon>
    </lineage>
</organism>
<evidence type="ECO:0000313" key="2">
    <source>
        <dbReference type="EMBL" id="QGF22467.1"/>
    </source>
</evidence>